<dbReference type="EMBL" id="CATVXE010000005">
    <property type="protein sequence ID" value="CAJ0682003.1"/>
    <property type="molecule type" value="Genomic_DNA"/>
</dbReference>
<evidence type="ECO:0000313" key="4">
    <source>
        <dbReference type="Proteomes" id="UP001190452"/>
    </source>
</evidence>
<protein>
    <recommendedName>
        <fullName evidence="5">Transposase</fullName>
    </recommendedName>
</protein>
<organism evidence="1 3">
    <name type="scientific">Ralstonia mannitolilytica</name>
    <dbReference type="NCBI Taxonomy" id="105219"/>
    <lineage>
        <taxon>Bacteria</taxon>
        <taxon>Pseudomonadati</taxon>
        <taxon>Pseudomonadota</taxon>
        <taxon>Betaproteobacteria</taxon>
        <taxon>Burkholderiales</taxon>
        <taxon>Burkholderiaceae</taxon>
        <taxon>Ralstonia</taxon>
    </lineage>
</organism>
<gene>
    <name evidence="2" type="ORF">R77569_01945</name>
    <name evidence="1" type="ORF">R77591_01617</name>
</gene>
<reference evidence="1 4" key="1">
    <citation type="submission" date="2023-07" db="EMBL/GenBank/DDBJ databases">
        <authorList>
            <person name="Peeters C."/>
        </authorList>
    </citation>
    <scope>NUCLEOTIDE SEQUENCE</scope>
    <source>
        <strain evidence="2 4">R-77569</strain>
        <strain evidence="1">R-77591</strain>
    </source>
</reference>
<dbReference type="AlphaFoldDB" id="A0AAD2AKT2"/>
<proteinExistence type="predicted"/>
<name>A0AAD2AKT2_9RALS</name>
<sequence length="73" mass="8319">MSEHHPSLREAVTKWFDLSDTPRVSITRLRCPGIDCGCVRAELATSTSPLVILFFRHEAGCWRLFPPSRRYSG</sequence>
<keyword evidence="4" id="KW-1185">Reference proteome</keyword>
<evidence type="ECO:0008006" key="5">
    <source>
        <dbReference type="Google" id="ProtNLM"/>
    </source>
</evidence>
<comment type="caution">
    <text evidence="1">The sequence shown here is derived from an EMBL/GenBank/DDBJ whole genome shotgun (WGS) entry which is preliminary data.</text>
</comment>
<evidence type="ECO:0000313" key="1">
    <source>
        <dbReference type="EMBL" id="CAJ0682003.1"/>
    </source>
</evidence>
<evidence type="ECO:0000313" key="3">
    <source>
        <dbReference type="Proteomes" id="UP001190002"/>
    </source>
</evidence>
<dbReference type="Proteomes" id="UP001190002">
    <property type="component" value="Unassembled WGS sequence"/>
</dbReference>
<dbReference type="Proteomes" id="UP001190452">
    <property type="component" value="Unassembled WGS sequence"/>
</dbReference>
<dbReference type="RefSeq" id="WP_082844578.1">
    <property type="nucleotide sequence ID" value="NZ_CATVYZ010000018.1"/>
</dbReference>
<evidence type="ECO:0000313" key="2">
    <source>
        <dbReference type="EMBL" id="CAJ0867087.1"/>
    </source>
</evidence>
<accession>A0AAD2AKT2</accession>
<dbReference type="EMBL" id="CAUDKV010000006">
    <property type="protein sequence ID" value="CAJ0867087.1"/>
    <property type="molecule type" value="Genomic_DNA"/>
</dbReference>